<protein>
    <recommendedName>
        <fullName evidence="2">DUF7882 domain-containing protein</fullName>
    </recommendedName>
</protein>
<keyword evidence="4" id="KW-1185">Reference proteome</keyword>
<sequence length="142" mass="15561">MRSKQRCGVPVGRLVYGLGSFVADFDDRALAHIKAITLSKLRRNESFAFTCEIPVAAGSGHVCLWMNAAIPIQFEFVGSKEPTLNRAWLEELVQLSNSPTGLRVTPEPDPVRSVMHSPKPTDEKLPGERVGAQRVGAGRLNH</sequence>
<comment type="caution">
    <text evidence="3">The sequence shown here is derived from an EMBL/GenBank/DDBJ whole genome shotgun (WGS) entry which is preliminary data.</text>
</comment>
<evidence type="ECO:0000313" key="4">
    <source>
        <dbReference type="Proteomes" id="UP000237983"/>
    </source>
</evidence>
<dbReference type="Proteomes" id="UP000237983">
    <property type="component" value="Unassembled WGS sequence"/>
</dbReference>
<dbReference type="InterPro" id="IPR057204">
    <property type="entry name" value="DUF7882"/>
</dbReference>
<evidence type="ECO:0000259" key="2">
    <source>
        <dbReference type="Pfam" id="PF25355"/>
    </source>
</evidence>
<evidence type="ECO:0000256" key="1">
    <source>
        <dbReference type="SAM" id="MobiDB-lite"/>
    </source>
</evidence>
<dbReference type="Pfam" id="PF25355">
    <property type="entry name" value="DUF7882"/>
    <property type="match status" value="1"/>
</dbReference>
<proteinExistence type="predicted"/>
<reference evidence="3 4" key="1">
    <citation type="submission" date="2018-03" db="EMBL/GenBank/DDBJ databases">
        <title>Genomic Encyclopedia of Type Strains, Phase III (KMG-III): the genomes of soil and plant-associated and newly described type strains.</title>
        <authorList>
            <person name="Whitman W."/>
        </authorList>
    </citation>
    <scope>NUCLEOTIDE SEQUENCE [LARGE SCALE GENOMIC DNA]</scope>
    <source>
        <strain evidence="3 4">CGMCC 1.12484</strain>
    </source>
</reference>
<feature type="domain" description="DUF7882" evidence="2">
    <location>
        <begin position="12"/>
        <end position="107"/>
    </location>
</feature>
<feature type="region of interest" description="Disordered" evidence="1">
    <location>
        <begin position="99"/>
        <end position="142"/>
    </location>
</feature>
<name>A0A2T0V9W8_9MICO</name>
<accession>A0A2T0V9W8</accession>
<evidence type="ECO:0000313" key="3">
    <source>
        <dbReference type="EMBL" id="PRY66985.1"/>
    </source>
</evidence>
<dbReference type="EMBL" id="PVTL01000008">
    <property type="protein sequence ID" value="PRY66985.1"/>
    <property type="molecule type" value="Genomic_DNA"/>
</dbReference>
<gene>
    <name evidence="3" type="ORF">B0I08_10869</name>
</gene>
<dbReference type="AlphaFoldDB" id="A0A2T0V9W8"/>
<organism evidence="3 4">
    <name type="scientific">Glaciihabitans tibetensis</name>
    <dbReference type="NCBI Taxonomy" id="1266600"/>
    <lineage>
        <taxon>Bacteria</taxon>
        <taxon>Bacillati</taxon>
        <taxon>Actinomycetota</taxon>
        <taxon>Actinomycetes</taxon>
        <taxon>Micrococcales</taxon>
        <taxon>Microbacteriaceae</taxon>
        <taxon>Glaciihabitans</taxon>
    </lineage>
</organism>